<proteinExistence type="inferred from homology"/>
<comment type="caution">
    <text evidence="7">The sequence shown here is derived from an EMBL/GenBank/DDBJ whole genome shotgun (WGS) entry which is preliminary data.</text>
</comment>
<dbReference type="SUPFAM" id="SSF55729">
    <property type="entry name" value="Acyl-CoA N-acyltransferases (Nat)"/>
    <property type="match status" value="1"/>
</dbReference>
<dbReference type="GO" id="GO:0005737">
    <property type="term" value="C:cytoplasm"/>
    <property type="evidence" value="ECO:0007669"/>
    <property type="project" value="TreeGrafter"/>
</dbReference>
<evidence type="ECO:0000259" key="5">
    <source>
        <dbReference type="Pfam" id="PF04376"/>
    </source>
</evidence>
<organism evidence="7 8">
    <name type="scientific">Gigaspora margarita</name>
    <dbReference type="NCBI Taxonomy" id="4874"/>
    <lineage>
        <taxon>Eukaryota</taxon>
        <taxon>Fungi</taxon>
        <taxon>Fungi incertae sedis</taxon>
        <taxon>Mucoromycota</taxon>
        <taxon>Glomeromycotina</taxon>
        <taxon>Glomeromycetes</taxon>
        <taxon>Diversisporales</taxon>
        <taxon>Gigasporaceae</taxon>
        <taxon>Gigaspora</taxon>
    </lineage>
</organism>
<dbReference type="InterPro" id="IPR007472">
    <property type="entry name" value="N-end_Aminoacyl_Trfase_C"/>
</dbReference>
<dbReference type="Pfam" id="PF04377">
    <property type="entry name" value="ATE_C"/>
    <property type="match status" value="1"/>
</dbReference>
<name>A0A8H4EJV1_GIGMA</name>
<dbReference type="InterPro" id="IPR016181">
    <property type="entry name" value="Acyl_CoA_acyltransferase"/>
</dbReference>
<dbReference type="GO" id="GO:0004057">
    <property type="term" value="F:arginyl-tRNA--protein transferase activity"/>
    <property type="evidence" value="ECO:0007669"/>
    <property type="project" value="UniProtKB-EC"/>
</dbReference>
<gene>
    <name evidence="7" type="ORF">F8M41_020269</name>
</gene>
<comment type="similarity">
    <text evidence="1">Belongs to the R-transferase family.</text>
</comment>
<protein>
    <recommendedName>
        <fullName evidence="2">arginyltransferase</fullName>
        <ecNumber evidence="2">2.3.2.8</ecNumber>
    </recommendedName>
</protein>
<dbReference type="PANTHER" id="PTHR21367:SF1">
    <property type="entry name" value="ARGINYL-TRNA--PROTEIN TRANSFERASE 1"/>
    <property type="match status" value="1"/>
</dbReference>
<evidence type="ECO:0000259" key="6">
    <source>
        <dbReference type="Pfam" id="PF04377"/>
    </source>
</evidence>
<dbReference type="EC" id="2.3.2.8" evidence="2"/>
<evidence type="ECO:0000313" key="7">
    <source>
        <dbReference type="EMBL" id="KAF0500585.1"/>
    </source>
</evidence>
<feature type="domain" description="N-end rule aminoacyl transferase C-terminal" evidence="6">
    <location>
        <begin position="159"/>
        <end position="297"/>
    </location>
</feature>
<dbReference type="InterPro" id="IPR007471">
    <property type="entry name" value="N-end_Aminoacyl_Trfase_N"/>
</dbReference>
<dbReference type="Proteomes" id="UP000439903">
    <property type="component" value="Unassembled WGS sequence"/>
</dbReference>
<dbReference type="PANTHER" id="PTHR21367">
    <property type="entry name" value="ARGININE-TRNA-PROTEIN TRANSFERASE 1"/>
    <property type="match status" value="1"/>
</dbReference>
<feature type="domain" description="N-end aminoacyl transferase N-terminal" evidence="5">
    <location>
        <begin position="18"/>
        <end position="90"/>
    </location>
</feature>
<evidence type="ECO:0000313" key="8">
    <source>
        <dbReference type="Proteomes" id="UP000439903"/>
    </source>
</evidence>
<evidence type="ECO:0000256" key="3">
    <source>
        <dbReference type="ARBA" id="ARBA00022679"/>
    </source>
</evidence>
<reference evidence="7 8" key="1">
    <citation type="journal article" date="2019" name="Environ. Microbiol.">
        <title>At the nexus of three kingdoms: the genome of the mycorrhizal fungus Gigaspora margarita provides insights into plant, endobacterial and fungal interactions.</title>
        <authorList>
            <person name="Venice F."/>
            <person name="Ghignone S."/>
            <person name="Salvioli di Fossalunga A."/>
            <person name="Amselem J."/>
            <person name="Novero M."/>
            <person name="Xianan X."/>
            <person name="Sedzielewska Toro K."/>
            <person name="Morin E."/>
            <person name="Lipzen A."/>
            <person name="Grigoriev I.V."/>
            <person name="Henrissat B."/>
            <person name="Martin F.M."/>
            <person name="Bonfante P."/>
        </authorList>
    </citation>
    <scope>NUCLEOTIDE SEQUENCE [LARGE SCALE GENOMIC DNA]</scope>
    <source>
        <strain evidence="7 8">BEG34</strain>
    </source>
</reference>
<dbReference type="OrthoDB" id="74183at2759"/>
<accession>A0A8H4EJV1</accession>
<keyword evidence="8" id="KW-1185">Reference proteome</keyword>
<dbReference type="Pfam" id="PF04376">
    <property type="entry name" value="ATE_N"/>
    <property type="match status" value="1"/>
</dbReference>
<sequence length="414" mass="47854">MSTSLGYSFVQSHGSYASECGYCNSGEDTSHKFGLSAIRLTCQDYQDLIDRGWRRSGTFIYKPNLRDSCCPQYTIRLDATKFHASKSQRQLINRFNRFLEGTYVPSDANDTDSNKDKSKSRKRTENTFDLIEAIHEAEGRIDLKHKFKITIELSSFTQEKYQLYCKYQTIIHNDTELSEESFRRFLVNSPLKHEPQVTPNTPGYGSFHQCYYLDDKLIAVAVLDILPKCASSVYFFYDPDFSYLQLGKYSALREISMTLDLHIAGLKDLHWYYMGYYIHNCQKMSYKGQYKPSDLLDPETYEWHPFENCTRLLNQYKYVSFANPPSDVQSANHETSGQCAENIDLSSPGMLDPNKVTDDAIKDMLVYIGGAVKRFNASVYCIDSFYFPLHTNHSVYFLLSRVCHILISLVKNLY</sequence>
<dbReference type="AlphaFoldDB" id="A0A8H4EJV1"/>
<dbReference type="InterPro" id="IPR030700">
    <property type="entry name" value="N-end_Aminoacyl_Trfase"/>
</dbReference>
<evidence type="ECO:0000256" key="4">
    <source>
        <dbReference type="ARBA" id="ARBA00023315"/>
    </source>
</evidence>
<keyword evidence="3 7" id="KW-0808">Transferase</keyword>
<dbReference type="EMBL" id="WTPW01000551">
    <property type="protein sequence ID" value="KAF0500585.1"/>
    <property type="molecule type" value="Genomic_DNA"/>
</dbReference>
<keyword evidence="4" id="KW-0012">Acyltransferase</keyword>
<evidence type="ECO:0000256" key="1">
    <source>
        <dbReference type="ARBA" id="ARBA00009991"/>
    </source>
</evidence>
<evidence type="ECO:0000256" key="2">
    <source>
        <dbReference type="ARBA" id="ARBA00012025"/>
    </source>
</evidence>